<evidence type="ECO:0000256" key="1">
    <source>
        <dbReference type="SAM" id="Phobius"/>
    </source>
</evidence>
<feature type="transmembrane region" description="Helical" evidence="1">
    <location>
        <begin position="26"/>
        <end position="45"/>
    </location>
</feature>
<dbReference type="InParanoid" id="A0A2K1JID5"/>
<evidence type="ECO:0000313" key="4">
    <source>
        <dbReference type="Proteomes" id="UP000006727"/>
    </source>
</evidence>
<keyword evidence="1" id="KW-1133">Transmembrane helix</keyword>
<sequence length="176" mass="19359">MYIMRKVIQRHAQLSRTIVKGKSHPGLHVIPSRLWVCLLVCWSVSVSTDPPSLFVMQALLLLLVLQWLLILRSLAHPSSIWFLFIVAAVSPQYKEQNRALSVWLSGLLLILLHLLNFADRSLLLLGHIPPLGLLLGLLGHGRIAMVSFAVCVSMCAMGDGPDGPLVRSSAHGCDCL</sequence>
<protein>
    <submittedName>
        <fullName evidence="2 3">Uncharacterized protein</fullName>
    </submittedName>
</protein>
<dbReference type="Gramene" id="Pp3c14_19291V3.1">
    <property type="protein sequence ID" value="Pp3c14_19291V3.1"/>
    <property type="gene ID" value="Pp3c14_19291"/>
</dbReference>
<keyword evidence="1" id="KW-0812">Transmembrane</keyword>
<organism evidence="2">
    <name type="scientific">Physcomitrium patens</name>
    <name type="common">Spreading-leaved earth moss</name>
    <name type="synonym">Physcomitrella patens</name>
    <dbReference type="NCBI Taxonomy" id="3218"/>
    <lineage>
        <taxon>Eukaryota</taxon>
        <taxon>Viridiplantae</taxon>
        <taxon>Streptophyta</taxon>
        <taxon>Embryophyta</taxon>
        <taxon>Bryophyta</taxon>
        <taxon>Bryophytina</taxon>
        <taxon>Bryopsida</taxon>
        <taxon>Funariidae</taxon>
        <taxon>Funariales</taxon>
        <taxon>Funariaceae</taxon>
        <taxon>Physcomitrium</taxon>
    </lineage>
</organism>
<evidence type="ECO:0000313" key="2">
    <source>
        <dbReference type="EMBL" id="PNR41313.1"/>
    </source>
</evidence>
<dbReference type="AlphaFoldDB" id="A0A2K1JID5"/>
<reference evidence="2 4" key="1">
    <citation type="journal article" date="2008" name="Science">
        <title>The Physcomitrella genome reveals evolutionary insights into the conquest of land by plants.</title>
        <authorList>
            <person name="Rensing S."/>
            <person name="Lang D."/>
            <person name="Zimmer A."/>
            <person name="Terry A."/>
            <person name="Salamov A."/>
            <person name="Shapiro H."/>
            <person name="Nishiyama T."/>
            <person name="Perroud P.-F."/>
            <person name="Lindquist E."/>
            <person name="Kamisugi Y."/>
            <person name="Tanahashi T."/>
            <person name="Sakakibara K."/>
            <person name="Fujita T."/>
            <person name="Oishi K."/>
            <person name="Shin-I T."/>
            <person name="Kuroki Y."/>
            <person name="Toyoda A."/>
            <person name="Suzuki Y."/>
            <person name="Hashimoto A."/>
            <person name="Yamaguchi K."/>
            <person name="Sugano A."/>
            <person name="Kohara Y."/>
            <person name="Fujiyama A."/>
            <person name="Anterola A."/>
            <person name="Aoki S."/>
            <person name="Ashton N."/>
            <person name="Barbazuk W.B."/>
            <person name="Barker E."/>
            <person name="Bennetzen J."/>
            <person name="Bezanilla M."/>
            <person name="Blankenship R."/>
            <person name="Cho S.H."/>
            <person name="Dutcher S."/>
            <person name="Estelle M."/>
            <person name="Fawcett J.A."/>
            <person name="Gundlach H."/>
            <person name="Hanada K."/>
            <person name="Heyl A."/>
            <person name="Hicks K.A."/>
            <person name="Hugh J."/>
            <person name="Lohr M."/>
            <person name="Mayer K."/>
            <person name="Melkozernov A."/>
            <person name="Murata T."/>
            <person name="Nelson D."/>
            <person name="Pils B."/>
            <person name="Prigge M."/>
            <person name="Reiss B."/>
            <person name="Renner T."/>
            <person name="Rombauts S."/>
            <person name="Rushton P."/>
            <person name="Sanderfoot A."/>
            <person name="Schween G."/>
            <person name="Shiu S.-H."/>
            <person name="Stueber K."/>
            <person name="Theodoulou F.L."/>
            <person name="Tu H."/>
            <person name="Van de Peer Y."/>
            <person name="Verrier P.J."/>
            <person name="Waters E."/>
            <person name="Wood A."/>
            <person name="Yang L."/>
            <person name="Cove D."/>
            <person name="Cuming A."/>
            <person name="Hasebe M."/>
            <person name="Lucas S."/>
            <person name="Mishler D.B."/>
            <person name="Reski R."/>
            <person name="Grigoriev I."/>
            <person name="Quatrano R.S."/>
            <person name="Boore J.L."/>
        </authorList>
    </citation>
    <scope>NUCLEOTIDE SEQUENCE [LARGE SCALE GENOMIC DNA]</scope>
    <source>
        <strain evidence="3 4">cv. Gransden 2004</strain>
    </source>
</reference>
<dbReference type="EnsemblPlants" id="Pp3c14_19291V3.1">
    <property type="protein sequence ID" value="Pp3c14_19291V3.1"/>
    <property type="gene ID" value="Pp3c14_19291"/>
</dbReference>
<feature type="transmembrane region" description="Helical" evidence="1">
    <location>
        <begin position="100"/>
        <end position="118"/>
    </location>
</feature>
<dbReference type="EMBL" id="ABEU02000014">
    <property type="protein sequence ID" value="PNR41313.1"/>
    <property type="molecule type" value="Genomic_DNA"/>
</dbReference>
<name>A0A2K1JID5_PHYPA</name>
<reference evidence="3" key="3">
    <citation type="submission" date="2020-12" db="UniProtKB">
        <authorList>
            <consortium name="EnsemblPlants"/>
        </authorList>
    </citation>
    <scope>IDENTIFICATION</scope>
</reference>
<feature type="transmembrane region" description="Helical" evidence="1">
    <location>
        <begin position="78"/>
        <end position="94"/>
    </location>
</feature>
<keyword evidence="1" id="KW-0472">Membrane</keyword>
<accession>A0A2K1JID5</accession>
<gene>
    <name evidence="2" type="ORF">PHYPA_018716</name>
</gene>
<keyword evidence="4" id="KW-1185">Reference proteome</keyword>
<dbReference type="Proteomes" id="UP000006727">
    <property type="component" value="Chromosome 14"/>
</dbReference>
<feature type="transmembrane region" description="Helical" evidence="1">
    <location>
        <begin position="130"/>
        <end position="150"/>
    </location>
</feature>
<proteinExistence type="predicted"/>
<reference evidence="2 4" key="2">
    <citation type="journal article" date="2018" name="Plant J.">
        <title>The Physcomitrella patens chromosome-scale assembly reveals moss genome structure and evolution.</title>
        <authorList>
            <person name="Lang D."/>
            <person name="Ullrich K.K."/>
            <person name="Murat F."/>
            <person name="Fuchs J."/>
            <person name="Jenkins J."/>
            <person name="Haas F.B."/>
            <person name="Piednoel M."/>
            <person name="Gundlach H."/>
            <person name="Van Bel M."/>
            <person name="Meyberg R."/>
            <person name="Vives C."/>
            <person name="Morata J."/>
            <person name="Symeonidi A."/>
            <person name="Hiss M."/>
            <person name="Muchero W."/>
            <person name="Kamisugi Y."/>
            <person name="Saleh O."/>
            <person name="Blanc G."/>
            <person name="Decker E.L."/>
            <person name="van Gessel N."/>
            <person name="Grimwood J."/>
            <person name="Hayes R.D."/>
            <person name="Graham S.W."/>
            <person name="Gunter L.E."/>
            <person name="McDaniel S.F."/>
            <person name="Hoernstein S.N.W."/>
            <person name="Larsson A."/>
            <person name="Li F.W."/>
            <person name="Perroud P.F."/>
            <person name="Phillips J."/>
            <person name="Ranjan P."/>
            <person name="Rokshar D.S."/>
            <person name="Rothfels C.J."/>
            <person name="Schneider L."/>
            <person name="Shu S."/>
            <person name="Stevenson D.W."/>
            <person name="Thummler F."/>
            <person name="Tillich M."/>
            <person name="Villarreal Aguilar J.C."/>
            <person name="Widiez T."/>
            <person name="Wong G.K."/>
            <person name="Wymore A."/>
            <person name="Zhang Y."/>
            <person name="Zimmer A.D."/>
            <person name="Quatrano R.S."/>
            <person name="Mayer K.F.X."/>
            <person name="Goodstein D."/>
            <person name="Casacuberta J.M."/>
            <person name="Vandepoele K."/>
            <person name="Reski R."/>
            <person name="Cuming A.C."/>
            <person name="Tuskan G.A."/>
            <person name="Maumus F."/>
            <person name="Salse J."/>
            <person name="Schmutz J."/>
            <person name="Rensing S.A."/>
        </authorList>
    </citation>
    <scope>NUCLEOTIDE SEQUENCE [LARGE SCALE GENOMIC DNA]</scope>
    <source>
        <strain evidence="3 4">cv. Gransden 2004</strain>
    </source>
</reference>
<evidence type="ECO:0000313" key="3">
    <source>
        <dbReference type="EnsemblPlants" id="Pp3c14_19291V3.1"/>
    </source>
</evidence>